<keyword evidence="1" id="KW-0812">Transmembrane</keyword>
<dbReference type="SMART" id="SM00320">
    <property type="entry name" value="WD40"/>
    <property type="match status" value="9"/>
</dbReference>
<feature type="transmembrane region" description="Helical" evidence="1">
    <location>
        <begin position="649"/>
        <end position="671"/>
    </location>
</feature>
<dbReference type="GO" id="GO:0003723">
    <property type="term" value="F:RNA binding"/>
    <property type="evidence" value="ECO:0007669"/>
    <property type="project" value="TreeGrafter"/>
</dbReference>
<name>A0AAD8D408_ACIOX</name>
<dbReference type="SUPFAM" id="SSF50978">
    <property type="entry name" value="WD40 repeat-like"/>
    <property type="match status" value="2"/>
</dbReference>
<dbReference type="GO" id="GO:0030686">
    <property type="term" value="C:90S preribosome"/>
    <property type="evidence" value="ECO:0007669"/>
    <property type="project" value="InterPro"/>
</dbReference>
<gene>
    <name evidence="2" type="ORF">AOXY_G18427</name>
</gene>
<comment type="caution">
    <text evidence="2">The sequence shown here is derived from an EMBL/GenBank/DDBJ whole genome shotgun (WGS) entry which is preliminary data.</text>
</comment>
<dbReference type="FunFam" id="2.130.10.10:FF:000617">
    <property type="entry name" value="U3 small nucleolar RNA-associated protein 4 homolog"/>
    <property type="match status" value="1"/>
</dbReference>
<keyword evidence="1" id="KW-0472">Membrane</keyword>
<reference evidence="2" key="1">
    <citation type="submission" date="2022-02" db="EMBL/GenBank/DDBJ databases">
        <title>Atlantic sturgeon de novo genome assembly.</title>
        <authorList>
            <person name="Stock M."/>
            <person name="Klopp C."/>
            <person name="Guiguen Y."/>
            <person name="Cabau C."/>
            <person name="Parinello H."/>
            <person name="Santidrian Yebra-Pimentel E."/>
            <person name="Kuhl H."/>
            <person name="Dirks R.P."/>
            <person name="Guessner J."/>
            <person name="Wuertz S."/>
            <person name="Du K."/>
            <person name="Schartl M."/>
        </authorList>
    </citation>
    <scope>NUCLEOTIDE SEQUENCE</scope>
    <source>
        <strain evidence="2">STURGEONOMICS-FGT-2020</strain>
        <tissue evidence="2">Whole blood</tissue>
    </source>
</reference>
<dbReference type="InterPro" id="IPR036322">
    <property type="entry name" value="WD40_repeat_dom_sf"/>
</dbReference>
<dbReference type="PANTHER" id="PTHR44163">
    <property type="entry name" value="U3 SMALL NUCLEOLAR RNA-ASSOCIATED PROTEIN 4 HOMOLOG"/>
    <property type="match status" value="1"/>
</dbReference>
<protein>
    <recommendedName>
        <fullName evidence="4">Cirhin</fullName>
    </recommendedName>
</protein>
<dbReference type="EMBL" id="JAGXEW010000017">
    <property type="protein sequence ID" value="KAK1162125.1"/>
    <property type="molecule type" value="Genomic_DNA"/>
</dbReference>
<dbReference type="InterPro" id="IPR015943">
    <property type="entry name" value="WD40/YVTN_repeat-like_dom_sf"/>
</dbReference>
<dbReference type="GO" id="GO:0000462">
    <property type="term" value="P:maturation of SSU-rRNA from tricistronic rRNA transcript (SSU-rRNA, 5.8S rRNA, LSU-rRNA)"/>
    <property type="evidence" value="ECO:0007669"/>
    <property type="project" value="InterPro"/>
</dbReference>
<dbReference type="PANTHER" id="PTHR44163:SF1">
    <property type="entry name" value="U3 SMALL NUCLEOLAR RNA-ASSOCIATED PROTEIN 4 HOMOLOG"/>
    <property type="match status" value="1"/>
</dbReference>
<dbReference type="Gene3D" id="2.130.10.10">
    <property type="entry name" value="YVTN repeat-like/Quinoprotein amine dehydrogenase"/>
    <property type="match status" value="3"/>
</dbReference>
<dbReference type="GO" id="GO:0032040">
    <property type="term" value="C:small-subunit processome"/>
    <property type="evidence" value="ECO:0007669"/>
    <property type="project" value="TreeGrafter"/>
</dbReference>
<dbReference type="Pfam" id="PF00400">
    <property type="entry name" value="WD40"/>
    <property type="match status" value="1"/>
</dbReference>
<dbReference type="Proteomes" id="UP001230051">
    <property type="component" value="Unassembled WGS sequence"/>
</dbReference>
<dbReference type="FunFam" id="2.130.10.10:FF:000441">
    <property type="entry name" value="U3 small nucleolar RNA-associated protein 4 homolog"/>
    <property type="match status" value="1"/>
</dbReference>
<dbReference type="GO" id="GO:0034455">
    <property type="term" value="C:t-UTP complex"/>
    <property type="evidence" value="ECO:0007669"/>
    <property type="project" value="TreeGrafter"/>
</dbReference>
<evidence type="ECO:0000256" key="1">
    <source>
        <dbReference type="SAM" id="Phobius"/>
    </source>
</evidence>
<dbReference type="InterPro" id="IPR046351">
    <property type="entry name" value="UTP4"/>
</dbReference>
<organism evidence="2 3">
    <name type="scientific">Acipenser oxyrinchus oxyrinchus</name>
    <dbReference type="NCBI Taxonomy" id="40147"/>
    <lineage>
        <taxon>Eukaryota</taxon>
        <taxon>Metazoa</taxon>
        <taxon>Chordata</taxon>
        <taxon>Craniata</taxon>
        <taxon>Vertebrata</taxon>
        <taxon>Euteleostomi</taxon>
        <taxon>Actinopterygii</taxon>
        <taxon>Chondrostei</taxon>
        <taxon>Acipenseriformes</taxon>
        <taxon>Acipenseridae</taxon>
        <taxon>Acipenser</taxon>
    </lineage>
</organism>
<dbReference type="InterPro" id="IPR001680">
    <property type="entry name" value="WD40_rpt"/>
</dbReference>
<accession>A0AAD8D408</accession>
<dbReference type="AlphaFoldDB" id="A0AAD8D408"/>
<sequence length="706" mass="79295">MGEFKVHRVRFFDYMPSGIRCMAFNSKADRLALARLNGSVEIFNFSNNYFQEKVIPGSDSRSIEAICWVGCDRLFTAGLNGEVVEYDLERLCPKYTLDAFGGPIWTAACNSAETHFAFGCEDGSVKLFEILPDKIQFERNLDRQKGRILSLSWHKSGTLIAAGSLDVIRVFDVKSGHSVQRILVDRGPAGTRNKDCVVWNVAFLSDYTIVSGDSAGKVQLWDANKGTLIKTHLVSKWDVLSLSVSENEDSIVAGTSEGTVIQFQLLSPTIGDAETQWIRTRTFKHHTHDVRAVTETKTAVVSGGLDTQLVICPLMDKVEVKSSESVLRKVIFPHRSLVSCAKKPSLLLFQFPDQLELWRLGGTDTVGKPGESLPVTRKPEKLLQLKRKGDDHICCSTISECGHWIAYSTVSSIRLYQLQCDNNNISITKVSKLPKVLRSAHQLQFSADSSKLFVASEQATIHVISLSRSECKHVHTFKPKSGSSAPVHLLAASADGQWLTSANRHCEINVYNLKKLTHHCMVPVYNSLPSAMAIHPETSNLLMAHADQQVFEFSIVDKQYTDWSRKLQKEGLHRCRSKWHTPITHITFNPSASSQVMLHDTHMFCIIDQRLPLVDLQAQFYSQLTPKDMSETDRPSKNNAFKMCKKYQIVLGSLTLILTLYFTALFPWPLLHVNLLEDDWLVVVERPLIDIHSQLPAPVRQKKFGT</sequence>
<evidence type="ECO:0000313" key="2">
    <source>
        <dbReference type="EMBL" id="KAK1162125.1"/>
    </source>
</evidence>
<proteinExistence type="predicted"/>
<keyword evidence="3" id="KW-1185">Reference proteome</keyword>
<keyword evidence="1" id="KW-1133">Transmembrane helix</keyword>
<evidence type="ECO:0000313" key="3">
    <source>
        <dbReference type="Proteomes" id="UP001230051"/>
    </source>
</evidence>
<evidence type="ECO:0008006" key="4">
    <source>
        <dbReference type="Google" id="ProtNLM"/>
    </source>
</evidence>